<dbReference type="InterPro" id="IPR036390">
    <property type="entry name" value="WH_DNA-bd_sf"/>
</dbReference>
<evidence type="ECO:0000256" key="4">
    <source>
        <dbReference type="ARBA" id="ARBA00023163"/>
    </source>
</evidence>
<protein>
    <submittedName>
        <fullName evidence="5">Transcriptional regulator</fullName>
    </submittedName>
</protein>
<dbReference type="EMBL" id="AP024849">
    <property type="protein sequence ID" value="BCZ48281.1"/>
    <property type="molecule type" value="Genomic_DNA"/>
</dbReference>
<evidence type="ECO:0000256" key="1">
    <source>
        <dbReference type="ARBA" id="ARBA00011046"/>
    </source>
</evidence>
<accession>A0ABM7TI74</accession>
<organism evidence="5 6">
    <name type="scientific">Clostridium gelidum</name>
    <dbReference type="NCBI Taxonomy" id="704125"/>
    <lineage>
        <taxon>Bacteria</taxon>
        <taxon>Bacillati</taxon>
        <taxon>Bacillota</taxon>
        <taxon>Clostridia</taxon>
        <taxon>Eubacteriales</taxon>
        <taxon>Clostridiaceae</taxon>
        <taxon>Clostridium</taxon>
    </lineage>
</organism>
<dbReference type="Pfam" id="PF03965">
    <property type="entry name" value="Penicillinase_R"/>
    <property type="match status" value="1"/>
</dbReference>
<evidence type="ECO:0000256" key="3">
    <source>
        <dbReference type="ARBA" id="ARBA00023125"/>
    </source>
</evidence>
<reference evidence="6" key="1">
    <citation type="submission" date="2021-07" db="EMBL/GenBank/DDBJ databases">
        <title>Complete genome sequencing of a Clostridium isolate.</title>
        <authorList>
            <person name="Ueki A."/>
            <person name="Tonouchi A."/>
        </authorList>
    </citation>
    <scope>NUCLEOTIDE SEQUENCE [LARGE SCALE GENOMIC DNA]</scope>
    <source>
        <strain evidence="6">C5S11</strain>
    </source>
</reference>
<name>A0ABM7TI74_9CLOT</name>
<keyword evidence="6" id="KW-1185">Reference proteome</keyword>
<proteinExistence type="inferred from homology"/>
<dbReference type="Proteomes" id="UP000824633">
    <property type="component" value="Chromosome"/>
</dbReference>
<dbReference type="Gene3D" id="1.10.10.10">
    <property type="entry name" value="Winged helix-like DNA-binding domain superfamily/Winged helix DNA-binding domain"/>
    <property type="match status" value="1"/>
</dbReference>
<keyword evidence="3" id="KW-0238">DNA-binding</keyword>
<comment type="similarity">
    <text evidence="1">Belongs to the BlaI transcriptional regulatory family.</text>
</comment>
<gene>
    <name evidence="5" type="ORF">psyc5s11_43480</name>
</gene>
<keyword evidence="2" id="KW-0805">Transcription regulation</keyword>
<dbReference type="InterPro" id="IPR005650">
    <property type="entry name" value="BlaI_family"/>
</dbReference>
<evidence type="ECO:0000256" key="2">
    <source>
        <dbReference type="ARBA" id="ARBA00023015"/>
    </source>
</evidence>
<keyword evidence="4" id="KW-0804">Transcription</keyword>
<evidence type="ECO:0000313" key="5">
    <source>
        <dbReference type="EMBL" id="BCZ48281.1"/>
    </source>
</evidence>
<dbReference type="InterPro" id="IPR036388">
    <property type="entry name" value="WH-like_DNA-bd_sf"/>
</dbReference>
<evidence type="ECO:0000313" key="6">
    <source>
        <dbReference type="Proteomes" id="UP000824633"/>
    </source>
</evidence>
<sequence>MKLTKISDAEMEIMKIIWKGNKQITTADILEKLPKENSWKTTTVMTLVTRLIEKGILSVIKVGKLNHYSPKVTEEEYKEAQTNVFLDDMFNGSVKSFMATLYNSRKISKKDIADLKNWIKEV</sequence>
<dbReference type="PIRSF" id="PIRSF019455">
    <property type="entry name" value="CopR_AtkY"/>
    <property type="match status" value="1"/>
</dbReference>
<dbReference type="SUPFAM" id="SSF46785">
    <property type="entry name" value="Winged helix' DNA-binding domain"/>
    <property type="match status" value="1"/>
</dbReference>
<dbReference type="RefSeq" id="WP_224034552.1">
    <property type="nucleotide sequence ID" value="NZ_AP024849.1"/>
</dbReference>
<dbReference type="Gene3D" id="1.10.4040.10">
    <property type="entry name" value="Penicillinase repressor domain"/>
    <property type="match status" value="1"/>
</dbReference>